<dbReference type="CDD" id="cd02440">
    <property type="entry name" value="AdoMet_MTases"/>
    <property type="match status" value="1"/>
</dbReference>
<evidence type="ECO:0000259" key="1">
    <source>
        <dbReference type="Pfam" id="PF08241"/>
    </source>
</evidence>
<name>A0A561BD89_9BURK</name>
<keyword evidence="2" id="KW-0808">Transferase</keyword>
<dbReference type="SUPFAM" id="SSF53335">
    <property type="entry name" value="S-adenosyl-L-methionine-dependent methyltransferases"/>
    <property type="match status" value="1"/>
</dbReference>
<dbReference type="AlphaFoldDB" id="A0A561BD89"/>
<reference evidence="2 3" key="1">
    <citation type="submission" date="2019-06" db="EMBL/GenBank/DDBJ databases">
        <title>Sorghum-associated microbial communities from plants grown in Nebraska, USA.</title>
        <authorList>
            <person name="Schachtman D."/>
        </authorList>
    </citation>
    <scope>NUCLEOTIDE SEQUENCE [LARGE SCALE GENOMIC DNA]</scope>
    <source>
        <strain evidence="2 3">T529</strain>
    </source>
</reference>
<keyword evidence="2" id="KW-0489">Methyltransferase</keyword>
<dbReference type="Proteomes" id="UP000319722">
    <property type="component" value="Unassembled WGS sequence"/>
</dbReference>
<proteinExistence type="predicted"/>
<dbReference type="EMBL" id="VIVL01000011">
    <property type="protein sequence ID" value="TWD76800.1"/>
    <property type="molecule type" value="Genomic_DNA"/>
</dbReference>
<dbReference type="GO" id="GO:0032259">
    <property type="term" value="P:methylation"/>
    <property type="evidence" value="ECO:0007669"/>
    <property type="project" value="UniProtKB-KW"/>
</dbReference>
<dbReference type="OrthoDB" id="5565939at2"/>
<dbReference type="Pfam" id="PF08241">
    <property type="entry name" value="Methyltransf_11"/>
    <property type="match status" value="1"/>
</dbReference>
<gene>
    <name evidence="2" type="ORF">FB547_111150</name>
</gene>
<feature type="domain" description="Methyltransferase type 11" evidence="1">
    <location>
        <begin position="69"/>
        <end position="179"/>
    </location>
</feature>
<organism evidence="2 3">
    <name type="scientific">Variovorax beijingensis</name>
    <dbReference type="NCBI Taxonomy" id="2496117"/>
    <lineage>
        <taxon>Bacteria</taxon>
        <taxon>Pseudomonadati</taxon>
        <taxon>Pseudomonadota</taxon>
        <taxon>Betaproteobacteria</taxon>
        <taxon>Burkholderiales</taxon>
        <taxon>Comamonadaceae</taxon>
        <taxon>Variovorax</taxon>
    </lineage>
</organism>
<evidence type="ECO:0000313" key="3">
    <source>
        <dbReference type="Proteomes" id="UP000319722"/>
    </source>
</evidence>
<dbReference type="RefSeq" id="WP_145746638.1">
    <property type="nucleotide sequence ID" value="NZ_VIVL01000011.1"/>
</dbReference>
<protein>
    <submittedName>
        <fullName evidence="2">Methyltransferase family protein</fullName>
    </submittedName>
</protein>
<evidence type="ECO:0000313" key="2">
    <source>
        <dbReference type="EMBL" id="TWD76800.1"/>
    </source>
</evidence>
<comment type="caution">
    <text evidence="2">The sequence shown here is derived from an EMBL/GenBank/DDBJ whole genome shotgun (WGS) entry which is preliminary data.</text>
</comment>
<dbReference type="GO" id="GO:0008757">
    <property type="term" value="F:S-adenosylmethionine-dependent methyltransferase activity"/>
    <property type="evidence" value="ECO:0007669"/>
    <property type="project" value="InterPro"/>
</dbReference>
<dbReference type="Gene3D" id="3.40.50.150">
    <property type="entry name" value="Vaccinia Virus protein VP39"/>
    <property type="match status" value="1"/>
</dbReference>
<dbReference type="InterPro" id="IPR029063">
    <property type="entry name" value="SAM-dependent_MTases_sf"/>
</dbReference>
<accession>A0A561BD89</accession>
<sequence length="261" mass="28457">MSAVLPSSSSSAPSSTDAAWRELHEAATVPYKKGGSFAWHFARGKLGRDPVFRGLLERGLIDAAHRRVVDIGCGQGLFASLLASMSRMQAHGRWPSSWKPTPPAADYTGIELMPKDVARAEASIGHLQPAPRLVCADMCSVPLPECDLVVILDVLHYVGIEAQDGVLRRVHDALRRGGNANARLLLRVGDASSKRGFAISQWVDRTVTRIRGHKVSPTWGRPLSDWVAALQRLDFRVQSIPMSKGTPFANVLLVADLERRA</sequence>
<dbReference type="InterPro" id="IPR013216">
    <property type="entry name" value="Methyltransf_11"/>
</dbReference>